<keyword evidence="4" id="KW-1185">Reference proteome</keyword>
<name>A0ABT1J0C2_9ACTN</name>
<dbReference type="InterPro" id="IPR050879">
    <property type="entry name" value="Acyltransferase_3"/>
</dbReference>
<dbReference type="EMBL" id="JAMZDX010000004">
    <property type="protein sequence ID" value="MCP2310870.1"/>
    <property type="molecule type" value="Genomic_DNA"/>
</dbReference>
<evidence type="ECO:0000313" key="4">
    <source>
        <dbReference type="Proteomes" id="UP001206483"/>
    </source>
</evidence>
<gene>
    <name evidence="3" type="ORF">FHR36_004033</name>
</gene>
<reference evidence="3 4" key="1">
    <citation type="submission" date="2022-06" db="EMBL/GenBank/DDBJ databases">
        <title>Sequencing the genomes of 1000 actinobacteria strains.</title>
        <authorList>
            <person name="Klenk H.-P."/>
        </authorList>
    </citation>
    <scope>NUCLEOTIDE SEQUENCE [LARGE SCALE GENOMIC DNA]</scope>
    <source>
        <strain evidence="3 4">DSM 41656</strain>
    </source>
</reference>
<dbReference type="RefSeq" id="WP_253799500.1">
    <property type="nucleotide sequence ID" value="NZ_BAAAUB010000047.1"/>
</dbReference>
<accession>A0ABT1J0C2</accession>
<comment type="caution">
    <text evidence="3">The sequence shown here is derived from an EMBL/GenBank/DDBJ whole genome shotgun (WGS) entry which is preliminary data.</text>
</comment>
<feature type="transmembrane region" description="Helical" evidence="1">
    <location>
        <begin position="210"/>
        <end position="228"/>
    </location>
</feature>
<evidence type="ECO:0000259" key="2">
    <source>
        <dbReference type="Pfam" id="PF01757"/>
    </source>
</evidence>
<protein>
    <submittedName>
        <fullName evidence="3">Peptidoglycan/LPS O-acetylase OafA/YrhL</fullName>
    </submittedName>
</protein>
<dbReference type="PANTHER" id="PTHR23028:SF53">
    <property type="entry name" value="ACYL_TRANSF_3 DOMAIN-CONTAINING PROTEIN"/>
    <property type="match status" value="1"/>
</dbReference>
<sequence>MLDGLRLCAALMVLAFHYLGDDGRQLWKQSTDRLHPLHRVAEYGHLGVLLFYMISGFVISMSAWGSSLGKFWRGRIIRLFPAYWFAVFLTSAYLHFSPHYPDTQHVTATQALTNLSMLQMPLGVENVDTVYWTLWVELRFYILFSVVMWMGTNDRRVATFCWIWALAAVLAPQSGVPLIVTLAIASYAPFFIAGVAFYLVRRRGGVDGELLSLLALTWLLAQARMSAICGTHGRASLATVAVSAMYGVMYLVASGRTDRITWAWLPVAGAISYPLYLLHQAIGINLIHVFQPTLGGWPLLALLTVGMLAAAWLTHRLVERPGTRLLRNLTKKRVATEHAWVDRPGGAATG</sequence>
<dbReference type="InterPro" id="IPR002656">
    <property type="entry name" value="Acyl_transf_3_dom"/>
</dbReference>
<feature type="transmembrane region" description="Helical" evidence="1">
    <location>
        <begin position="43"/>
        <end position="64"/>
    </location>
</feature>
<feature type="transmembrane region" description="Helical" evidence="1">
    <location>
        <begin position="299"/>
        <end position="318"/>
    </location>
</feature>
<evidence type="ECO:0000256" key="1">
    <source>
        <dbReference type="SAM" id="Phobius"/>
    </source>
</evidence>
<feature type="transmembrane region" description="Helical" evidence="1">
    <location>
        <begin position="179"/>
        <end position="198"/>
    </location>
</feature>
<feature type="transmembrane region" description="Helical" evidence="1">
    <location>
        <begin position="260"/>
        <end position="279"/>
    </location>
</feature>
<dbReference type="PANTHER" id="PTHR23028">
    <property type="entry name" value="ACETYLTRANSFERASE"/>
    <property type="match status" value="1"/>
</dbReference>
<dbReference type="Pfam" id="PF01757">
    <property type="entry name" value="Acyl_transf_3"/>
    <property type="match status" value="1"/>
</dbReference>
<feature type="transmembrane region" description="Helical" evidence="1">
    <location>
        <begin position="157"/>
        <end position="173"/>
    </location>
</feature>
<feature type="transmembrane region" description="Helical" evidence="1">
    <location>
        <begin position="76"/>
        <end position="96"/>
    </location>
</feature>
<keyword evidence="1" id="KW-0472">Membrane</keyword>
<keyword evidence="1" id="KW-0812">Transmembrane</keyword>
<feature type="transmembrane region" description="Helical" evidence="1">
    <location>
        <begin position="234"/>
        <end position="253"/>
    </location>
</feature>
<evidence type="ECO:0000313" key="3">
    <source>
        <dbReference type="EMBL" id="MCP2310870.1"/>
    </source>
</evidence>
<organism evidence="3 4">
    <name type="scientific">Kitasatospora paracochleata</name>
    <dbReference type="NCBI Taxonomy" id="58354"/>
    <lineage>
        <taxon>Bacteria</taxon>
        <taxon>Bacillati</taxon>
        <taxon>Actinomycetota</taxon>
        <taxon>Actinomycetes</taxon>
        <taxon>Kitasatosporales</taxon>
        <taxon>Streptomycetaceae</taxon>
        <taxon>Kitasatospora</taxon>
    </lineage>
</organism>
<proteinExistence type="predicted"/>
<keyword evidence="1" id="KW-1133">Transmembrane helix</keyword>
<feature type="domain" description="Acyltransferase 3" evidence="2">
    <location>
        <begin position="2"/>
        <end position="315"/>
    </location>
</feature>
<feature type="transmembrane region" description="Helical" evidence="1">
    <location>
        <begin position="130"/>
        <end position="150"/>
    </location>
</feature>
<dbReference type="Proteomes" id="UP001206483">
    <property type="component" value="Unassembled WGS sequence"/>
</dbReference>